<dbReference type="Pfam" id="PF00534">
    <property type="entry name" value="Glycos_transf_1"/>
    <property type="match status" value="1"/>
</dbReference>
<dbReference type="CDD" id="cd03801">
    <property type="entry name" value="GT4_PimA-like"/>
    <property type="match status" value="1"/>
</dbReference>
<dbReference type="EMBL" id="JBHUON010000005">
    <property type="protein sequence ID" value="MFD2864304.1"/>
    <property type="molecule type" value="Genomic_DNA"/>
</dbReference>
<dbReference type="EC" id="2.4.-.-" evidence="2"/>
<dbReference type="RefSeq" id="WP_377124696.1">
    <property type="nucleotide sequence ID" value="NZ_JBHUON010000005.1"/>
</dbReference>
<evidence type="ECO:0000313" key="3">
    <source>
        <dbReference type="Proteomes" id="UP001597601"/>
    </source>
</evidence>
<evidence type="ECO:0000259" key="1">
    <source>
        <dbReference type="Pfam" id="PF00534"/>
    </source>
</evidence>
<dbReference type="InterPro" id="IPR001296">
    <property type="entry name" value="Glyco_trans_1"/>
</dbReference>
<protein>
    <submittedName>
        <fullName evidence="2">Glycosyltransferase</fullName>
        <ecNumber evidence="2">2.4.-.-</ecNumber>
    </submittedName>
</protein>
<dbReference type="Gene3D" id="3.40.50.2000">
    <property type="entry name" value="Glycogen Phosphorylase B"/>
    <property type="match status" value="2"/>
</dbReference>
<evidence type="ECO:0000313" key="2">
    <source>
        <dbReference type="EMBL" id="MFD2864304.1"/>
    </source>
</evidence>
<name>A0ABW5XMT4_9SPHI</name>
<feature type="domain" description="Glycosyl transferase family 1" evidence="1">
    <location>
        <begin position="201"/>
        <end position="360"/>
    </location>
</feature>
<dbReference type="PANTHER" id="PTHR45947:SF3">
    <property type="entry name" value="SULFOQUINOVOSYL TRANSFERASE SQD2"/>
    <property type="match status" value="1"/>
</dbReference>
<dbReference type="PANTHER" id="PTHR45947">
    <property type="entry name" value="SULFOQUINOVOSYL TRANSFERASE SQD2"/>
    <property type="match status" value="1"/>
</dbReference>
<dbReference type="InterPro" id="IPR050194">
    <property type="entry name" value="Glycosyltransferase_grp1"/>
</dbReference>
<keyword evidence="2" id="KW-0808">Transferase</keyword>
<sequence>MSKIMRLAIVTTHPIQYYAPVFKLLAAKIDLMVFYTWGETSLSKHDPGFGKTIQWDIDLLDGYPYQWLKNTASNAGSHHFSGINNPDLIKQVTNWKPDTILFYGWAYRSHLRAMVHFKNKIPVLFRGDSTLLDEKPGIKNWLRSVYLRWVYKHIDYALYTGTRNKAYFKKYGLADRQLVFAPHAIDNERFAVDRAEEVQLFKEQLNINEQAKIILFAGKLEDKKDPALLLNAFINLAMPNVHLLFVGDGVLKAALQQQAAAQACVHFVDFKNQSYMPVVYQACDIFCLPSIGPGETWGLAVNEAMACGKVILVSDKVGCAVDLVEPGINGYISEGGNKIDFTEKLQALLNNSKPELHAMGQVSSQKIASWSFNVQINNMVNLYERHQ</sequence>
<organism evidence="2 3">
    <name type="scientific">Mucilaginibacter antarcticus</name>
    <dbReference type="NCBI Taxonomy" id="1855725"/>
    <lineage>
        <taxon>Bacteria</taxon>
        <taxon>Pseudomonadati</taxon>
        <taxon>Bacteroidota</taxon>
        <taxon>Sphingobacteriia</taxon>
        <taxon>Sphingobacteriales</taxon>
        <taxon>Sphingobacteriaceae</taxon>
        <taxon>Mucilaginibacter</taxon>
    </lineage>
</organism>
<proteinExistence type="predicted"/>
<keyword evidence="2" id="KW-0328">Glycosyltransferase</keyword>
<comment type="caution">
    <text evidence="2">The sequence shown here is derived from an EMBL/GenBank/DDBJ whole genome shotgun (WGS) entry which is preliminary data.</text>
</comment>
<keyword evidence="3" id="KW-1185">Reference proteome</keyword>
<reference evidence="3" key="1">
    <citation type="journal article" date="2019" name="Int. J. Syst. Evol. Microbiol.">
        <title>The Global Catalogue of Microorganisms (GCM) 10K type strain sequencing project: providing services to taxonomists for standard genome sequencing and annotation.</title>
        <authorList>
            <consortium name="The Broad Institute Genomics Platform"/>
            <consortium name="The Broad Institute Genome Sequencing Center for Infectious Disease"/>
            <person name="Wu L."/>
            <person name="Ma J."/>
        </authorList>
    </citation>
    <scope>NUCLEOTIDE SEQUENCE [LARGE SCALE GENOMIC DNA]</scope>
    <source>
        <strain evidence="3">KCTC 52232</strain>
    </source>
</reference>
<dbReference type="Proteomes" id="UP001597601">
    <property type="component" value="Unassembled WGS sequence"/>
</dbReference>
<accession>A0ABW5XMT4</accession>
<dbReference type="GO" id="GO:0016757">
    <property type="term" value="F:glycosyltransferase activity"/>
    <property type="evidence" value="ECO:0007669"/>
    <property type="project" value="UniProtKB-KW"/>
</dbReference>
<dbReference type="SUPFAM" id="SSF53756">
    <property type="entry name" value="UDP-Glycosyltransferase/glycogen phosphorylase"/>
    <property type="match status" value="1"/>
</dbReference>
<gene>
    <name evidence="2" type="ORF">ACFSYC_06340</name>
</gene>